<name>A0A9P1N4L1_9PELO</name>
<dbReference type="EMBL" id="CANHGI010000004">
    <property type="protein sequence ID" value="CAI5449649.1"/>
    <property type="molecule type" value="Genomic_DNA"/>
</dbReference>
<reference evidence="1" key="1">
    <citation type="submission" date="2022-11" db="EMBL/GenBank/DDBJ databases">
        <authorList>
            <person name="Kikuchi T."/>
        </authorList>
    </citation>
    <scope>NUCLEOTIDE SEQUENCE</scope>
    <source>
        <strain evidence="1">PS1010</strain>
    </source>
</reference>
<comment type="caution">
    <text evidence="1">The sequence shown here is derived from an EMBL/GenBank/DDBJ whole genome shotgun (WGS) entry which is preliminary data.</text>
</comment>
<keyword evidence="2" id="KW-1185">Reference proteome</keyword>
<gene>
    <name evidence="1" type="ORF">CAMP_LOCUS12286</name>
</gene>
<proteinExistence type="predicted"/>
<evidence type="ECO:0000313" key="2">
    <source>
        <dbReference type="Proteomes" id="UP001152747"/>
    </source>
</evidence>
<dbReference type="Proteomes" id="UP001152747">
    <property type="component" value="Unassembled WGS sequence"/>
</dbReference>
<accession>A0A9P1N4L1</accession>
<dbReference type="SUPFAM" id="SSF53756">
    <property type="entry name" value="UDP-Glycosyltransferase/glycogen phosphorylase"/>
    <property type="match status" value="1"/>
</dbReference>
<dbReference type="OrthoDB" id="5835829at2759"/>
<sequence>MMPVASSLRSFNRNPIIMPNSFLSCQDLYSRHDKFLDRLRTIKDYLVDQITSGVIASRINEKTGKFFDLRNSSKSELFQKSLITLIDLPDQFSVTSPKGHDIFSIGTHCPSSKLSKLPQEFLDFIEDPKSRGTIYVAFGSYVNLDSGPPGVVEKFKDALNQFQRLSSDLEL</sequence>
<evidence type="ECO:0000313" key="1">
    <source>
        <dbReference type="EMBL" id="CAI5449649.1"/>
    </source>
</evidence>
<protein>
    <submittedName>
        <fullName evidence="1">Uncharacterized protein</fullName>
    </submittedName>
</protein>
<organism evidence="1 2">
    <name type="scientific">Caenorhabditis angaria</name>
    <dbReference type="NCBI Taxonomy" id="860376"/>
    <lineage>
        <taxon>Eukaryota</taxon>
        <taxon>Metazoa</taxon>
        <taxon>Ecdysozoa</taxon>
        <taxon>Nematoda</taxon>
        <taxon>Chromadorea</taxon>
        <taxon>Rhabditida</taxon>
        <taxon>Rhabditina</taxon>
        <taxon>Rhabditomorpha</taxon>
        <taxon>Rhabditoidea</taxon>
        <taxon>Rhabditidae</taxon>
        <taxon>Peloderinae</taxon>
        <taxon>Caenorhabditis</taxon>
    </lineage>
</organism>
<dbReference type="AlphaFoldDB" id="A0A9P1N4L1"/>